<evidence type="ECO:0008006" key="11">
    <source>
        <dbReference type="Google" id="ProtNLM"/>
    </source>
</evidence>
<sequence length="139" mass="15003">MPPKALVGGGSSSSSNGGVKKNGGVVKPSQIVAVLAKLFQGDAAEWDKDEALDLIYWLRQVFGVLAGFVWGYLQTPGLLGFASFLFLNIALVTLLHKNVMGIGDDDWENASQELMSEGLPLSMSCFMVVWVLTHTTFHT</sequence>
<dbReference type="OrthoDB" id="564472at2759"/>
<dbReference type="GO" id="GO:0005789">
    <property type="term" value="C:endoplasmic reticulum membrane"/>
    <property type="evidence" value="ECO:0007669"/>
    <property type="project" value="UniProtKB-SubCell"/>
</dbReference>
<evidence type="ECO:0000256" key="6">
    <source>
        <dbReference type="ARBA" id="ARBA00023136"/>
    </source>
</evidence>
<protein>
    <recommendedName>
        <fullName evidence="11">Rab5-interacting protein</fullName>
    </recommendedName>
</protein>
<organism evidence="9 10">
    <name type="scientific">Monoraphidium neglectum</name>
    <dbReference type="NCBI Taxonomy" id="145388"/>
    <lineage>
        <taxon>Eukaryota</taxon>
        <taxon>Viridiplantae</taxon>
        <taxon>Chlorophyta</taxon>
        <taxon>core chlorophytes</taxon>
        <taxon>Chlorophyceae</taxon>
        <taxon>CS clade</taxon>
        <taxon>Sphaeropleales</taxon>
        <taxon>Selenastraceae</taxon>
        <taxon>Monoraphidium</taxon>
    </lineage>
</organism>
<evidence type="ECO:0000256" key="1">
    <source>
        <dbReference type="ARBA" id="ARBA00004477"/>
    </source>
</evidence>
<dbReference type="RefSeq" id="XP_013897863.1">
    <property type="nucleotide sequence ID" value="XM_014042409.1"/>
</dbReference>
<dbReference type="GO" id="GO:0097250">
    <property type="term" value="P:mitochondrial respirasome assembly"/>
    <property type="evidence" value="ECO:0007669"/>
    <property type="project" value="InterPro"/>
</dbReference>
<dbReference type="AlphaFoldDB" id="A0A0D2KTQ7"/>
<dbReference type="PANTHER" id="PTHR12906">
    <property type="entry name" value="PROTEIN C20ORF24 RAB5-INTERACTING PROTEIN"/>
    <property type="match status" value="1"/>
</dbReference>
<comment type="similarity">
    <text evidence="2">Belongs to the EMC6 family.</text>
</comment>
<evidence type="ECO:0000256" key="4">
    <source>
        <dbReference type="ARBA" id="ARBA00022824"/>
    </source>
</evidence>
<evidence type="ECO:0000256" key="8">
    <source>
        <dbReference type="SAM" id="Phobius"/>
    </source>
</evidence>
<accession>A0A0D2KTQ7</accession>
<gene>
    <name evidence="9" type="ORF">MNEG_9120</name>
</gene>
<evidence type="ECO:0000256" key="3">
    <source>
        <dbReference type="ARBA" id="ARBA00022692"/>
    </source>
</evidence>
<evidence type="ECO:0000313" key="10">
    <source>
        <dbReference type="Proteomes" id="UP000054498"/>
    </source>
</evidence>
<keyword evidence="6 8" id="KW-0472">Membrane</keyword>
<dbReference type="EMBL" id="KK102045">
    <property type="protein sequence ID" value="KIY98843.1"/>
    <property type="molecule type" value="Genomic_DNA"/>
</dbReference>
<evidence type="ECO:0000313" key="9">
    <source>
        <dbReference type="EMBL" id="KIY98843.1"/>
    </source>
</evidence>
<dbReference type="InterPro" id="IPR029008">
    <property type="entry name" value="EMC6-like"/>
</dbReference>
<evidence type="ECO:0000256" key="2">
    <source>
        <dbReference type="ARBA" id="ARBA00009436"/>
    </source>
</evidence>
<dbReference type="KEGG" id="mng:MNEG_9120"/>
<dbReference type="STRING" id="145388.A0A0D2KTQ7"/>
<evidence type="ECO:0000256" key="7">
    <source>
        <dbReference type="SAM" id="MobiDB-lite"/>
    </source>
</evidence>
<keyword evidence="4" id="KW-0256">Endoplasmic reticulum</keyword>
<dbReference type="InterPro" id="IPR010742">
    <property type="entry name" value="RCAF1"/>
</dbReference>
<comment type="subcellular location">
    <subcellularLocation>
        <location evidence="1">Endoplasmic reticulum membrane</location>
        <topology evidence="1">Multi-pass membrane protein</topology>
    </subcellularLocation>
</comment>
<name>A0A0D2KTQ7_9CHLO</name>
<evidence type="ECO:0000256" key="5">
    <source>
        <dbReference type="ARBA" id="ARBA00022989"/>
    </source>
</evidence>
<dbReference type="GeneID" id="25741995"/>
<keyword evidence="10" id="KW-1185">Reference proteome</keyword>
<reference evidence="9 10" key="1">
    <citation type="journal article" date="2013" name="BMC Genomics">
        <title>Reconstruction of the lipid metabolism for the microalga Monoraphidium neglectum from its genome sequence reveals characteristics suitable for biofuel production.</title>
        <authorList>
            <person name="Bogen C."/>
            <person name="Al-Dilaimi A."/>
            <person name="Albersmeier A."/>
            <person name="Wichmann J."/>
            <person name="Grundmann M."/>
            <person name="Rupp O."/>
            <person name="Lauersen K.J."/>
            <person name="Blifernez-Klassen O."/>
            <person name="Kalinowski J."/>
            <person name="Goesmann A."/>
            <person name="Mussgnug J.H."/>
            <person name="Kruse O."/>
        </authorList>
    </citation>
    <scope>NUCLEOTIDE SEQUENCE [LARGE SCALE GENOMIC DNA]</scope>
    <source>
        <strain evidence="9 10">SAG 48.87</strain>
    </source>
</reference>
<keyword evidence="3 8" id="KW-0812">Transmembrane</keyword>
<dbReference type="PANTHER" id="PTHR12906:SF0">
    <property type="entry name" value="GEL COMPLEX SUBUNIT OPTI"/>
    <property type="match status" value="1"/>
</dbReference>
<proteinExistence type="inferred from homology"/>
<feature type="compositionally biased region" description="Low complexity" evidence="7">
    <location>
        <begin position="12"/>
        <end position="22"/>
    </location>
</feature>
<dbReference type="Proteomes" id="UP000054498">
    <property type="component" value="Unassembled WGS sequence"/>
</dbReference>
<keyword evidence="5 8" id="KW-1133">Transmembrane helix</keyword>
<feature type="transmembrane region" description="Helical" evidence="8">
    <location>
        <begin position="78"/>
        <end position="99"/>
    </location>
</feature>
<dbReference type="Pfam" id="PF07019">
    <property type="entry name" value="EMC6"/>
    <property type="match status" value="1"/>
</dbReference>
<feature type="region of interest" description="Disordered" evidence="7">
    <location>
        <begin position="1"/>
        <end position="22"/>
    </location>
</feature>
<dbReference type="GO" id="GO:0005739">
    <property type="term" value="C:mitochondrion"/>
    <property type="evidence" value="ECO:0007669"/>
    <property type="project" value="GOC"/>
</dbReference>